<name>A0A5B0SLM0_PUCGR</name>
<sequence length="248" mass="27026">MIVSCELGGVLLLACLCLAGLKPVFCSLWEASEDRASWESGESVGHLLDWTDHNGPLDIHEILCSTPNIPTTSTAVQSSAPKLERQQSPLPIEQTGQIFAVQANSSGGGGTSAGNLQSGHFQAWKGKANMGSRSSTNEDPPGYTLGSHSDHVVPLLHFHPRPGNRDEVYPLAYTDHQPILENASNLETGPWSYDQILEDAHDYHDHLNYIGTEDLQNHSEDVHNIDQVLPSTLGIFDPEMLQSILSQE</sequence>
<reference evidence="3 4" key="1">
    <citation type="submission" date="2019-05" db="EMBL/GenBank/DDBJ databases">
        <title>Emergence of the Ug99 lineage of the wheat stem rust pathogen through somatic hybridization.</title>
        <authorList>
            <person name="Li F."/>
            <person name="Upadhyaya N.M."/>
            <person name="Sperschneider J."/>
            <person name="Matny O."/>
            <person name="Nguyen-Phuc H."/>
            <person name="Mago R."/>
            <person name="Raley C."/>
            <person name="Miller M.E."/>
            <person name="Silverstein K.A.T."/>
            <person name="Henningsen E."/>
            <person name="Hirsch C.D."/>
            <person name="Visser B."/>
            <person name="Pretorius Z.A."/>
            <person name="Steffenson B.J."/>
            <person name="Schwessinger B."/>
            <person name="Dodds P.N."/>
            <person name="Figueroa M."/>
        </authorList>
    </citation>
    <scope>NUCLEOTIDE SEQUENCE [LARGE SCALE GENOMIC DNA]</scope>
    <source>
        <strain evidence="3 4">Ug99</strain>
    </source>
</reference>
<gene>
    <name evidence="3" type="ORF">PGTUg99_021476</name>
</gene>
<proteinExistence type="predicted"/>
<accession>A0A5B0SLM0</accession>
<feature type="region of interest" description="Disordered" evidence="1">
    <location>
        <begin position="125"/>
        <end position="148"/>
    </location>
</feature>
<dbReference type="Proteomes" id="UP000325313">
    <property type="component" value="Unassembled WGS sequence"/>
</dbReference>
<evidence type="ECO:0000313" key="4">
    <source>
        <dbReference type="Proteomes" id="UP000325313"/>
    </source>
</evidence>
<dbReference type="AlphaFoldDB" id="A0A5B0SLM0"/>
<evidence type="ECO:0000256" key="2">
    <source>
        <dbReference type="SAM" id="SignalP"/>
    </source>
</evidence>
<feature type="chain" id="PRO_5022721816" evidence="2">
    <location>
        <begin position="27"/>
        <end position="248"/>
    </location>
</feature>
<evidence type="ECO:0000313" key="3">
    <source>
        <dbReference type="EMBL" id="KAA1138842.1"/>
    </source>
</evidence>
<feature type="signal peptide" evidence="2">
    <location>
        <begin position="1"/>
        <end position="26"/>
    </location>
</feature>
<evidence type="ECO:0000256" key="1">
    <source>
        <dbReference type="SAM" id="MobiDB-lite"/>
    </source>
</evidence>
<dbReference type="EMBL" id="VDEP01000001">
    <property type="protein sequence ID" value="KAA1138842.1"/>
    <property type="molecule type" value="Genomic_DNA"/>
</dbReference>
<comment type="caution">
    <text evidence="3">The sequence shown here is derived from an EMBL/GenBank/DDBJ whole genome shotgun (WGS) entry which is preliminary data.</text>
</comment>
<protein>
    <submittedName>
        <fullName evidence="3">Uncharacterized protein</fullName>
    </submittedName>
</protein>
<keyword evidence="2" id="KW-0732">Signal</keyword>
<organism evidence="3 4">
    <name type="scientific">Puccinia graminis f. sp. tritici</name>
    <dbReference type="NCBI Taxonomy" id="56615"/>
    <lineage>
        <taxon>Eukaryota</taxon>
        <taxon>Fungi</taxon>
        <taxon>Dikarya</taxon>
        <taxon>Basidiomycota</taxon>
        <taxon>Pucciniomycotina</taxon>
        <taxon>Pucciniomycetes</taxon>
        <taxon>Pucciniales</taxon>
        <taxon>Pucciniaceae</taxon>
        <taxon>Puccinia</taxon>
    </lineage>
</organism>